<accession>A0A165FFD8</accession>
<evidence type="ECO:0000313" key="2">
    <source>
        <dbReference type="EMBL" id="KZT56668.1"/>
    </source>
</evidence>
<sequence length="197" mass="21499">MAVPRPSLGQPRSHDIQRHSWETAPPSQLGRTSYRKCIGRHQQNLPGEETHLVSAAADPTNHMYSGKPYFFFSAGHTWPIIRSQIMKVGFPTGSHVLPSSSSNGRPSIIASNAAWIFSTSAGGVVGIQRGSRDANVAAISGVIAAIARPRGMSRIRERTYSSCPSNALRLISPRDLEAKSASTMHACWYVCHLHRSR</sequence>
<name>A0A165FFD8_9BASI</name>
<evidence type="ECO:0000313" key="3">
    <source>
        <dbReference type="Proteomes" id="UP000076842"/>
    </source>
</evidence>
<gene>
    <name evidence="2" type="ORF">CALCODRAFT_311212</name>
</gene>
<organism evidence="2 3">
    <name type="scientific">Calocera cornea HHB12733</name>
    <dbReference type="NCBI Taxonomy" id="1353952"/>
    <lineage>
        <taxon>Eukaryota</taxon>
        <taxon>Fungi</taxon>
        <taxon>Dikarya</taxon>
        <taxon>Basidiomycota</taxon>
        <taxon>Agaricomycotina</taxon>
        <taxon>Dacrymycetes</taxon>
        <taxon>Dacrymycetales</taxon>
        <taxon>Dacrymycetaceae</taxon>
        <taxon>Calocera</taxon>
    </lineage>
</organism>
<dbReference type="EMBL" id="KV423974">
    <property type="protein sequence ID" value="KZT56668.1"/>
    <property type="molecule type" value="Genomic_DNA"/>
</dbReference>
<dbReference type="Proteomes" id="UP000076842">
    <property type="component" value="Unassembled WGS sequence"/>
</dbReference>
<reference evidence="2 3" key="1">
    <citation type="journal article" date="2016" name="Mol. Biol. Evol.">
        <title>Comparative Genomics of Early-Diverging Mushroom-Forming Fungi Provides Insights into the Origins of Lignocellulose Decay Capabilities.</title>
        <authorList>
            <person name="Nagy L.G."/>
            <person name="Riley R."/>
            <person name="Tritt A."/>
            <person name="Adam C."/>
            <person name="Daum C."/>
            <person name="Floudas D."/>
            <person name="Sun H."/>
            <person name="Yadav J.S."/>
            <person name="Pangilinan J."/>
            <person name="Larsson K.H."/>
            <person name="Matsuura K."/>
            <person name="Barry K."/>
            <person name="Labutti K."/>
            <person name="Kuo R."/>
            <person name="Ohm R.A."/>
            <person name="Bhattacharya S.S."/>
            <person name="Shirouzu T."/>
            <person name="Yoshinaga Y."/>
            <person name="Martin F.M."/>
            <person name="Grigoriev I.V."/>
            <person name="Hibbett D.S."/>
        </authorList>
    </citation>
    <scope>NUCLEOTIDE SEQUENCE [LARGE SCALE GENOMIC DNA]</scope>
    <source>
        <strain evidence="2 3">HHB12733</strain>
    </source>
</reference>
<dbReference type="InParanoid" id="A0A165FFD8"/>
<evidence type="ECO:0000256" key="1">
    <source>
        <dbReference type="SAM" id="MobiDB-lite"/>
    </source>
</evidence>
<protein>
    <submittedName>
        <fullName evidence="2">Uncharacterized protein</fullName>
    </submittedName>
</protein>
<keyword evidence="3" id="KW-1185">Reference proteome</keyword>
<feature type="region of interest" description="Disordered" evidence="1">
    <location>
        <begin position="1"/>
        <end position="28"/>
    </location>
</feature>
<dbReference type="AlphaFoldDB" id="A0A165FFD8"/>
<proteinExistence type="predicted"/>
<feature type="compositionally biased region" description="Basic and acidic residues" evidence="1">
    <location>
        <begin position="12"/>
        <end position="21"/>
    </location>
</feature>